<dbReference type="PANTHER" id="PTHR10502">
    <property type="entry name" value="ANNEXIN"/>
    <property type="match status" value="1"/>
</dbReference>
<dbReference type="AlphaFoldDB" id="A0A8K1CND9"/>
<dbReference type="PANTHER" id="PTHR10502:SF102">
    <property type="entry name" value="ANNEXIN B11"/>
    <property type="match status" value="1"/>
</dbReference>
<dbReference type="EMBL" id="SPLM01000036">
    <property type="protein sequence ID" value="TMW66535.1"/>
    <property type="molecule type" value="Genomic_DNA"/>
</dbReference>
<evidence type="ECO:0000313" key="6">
    <source>
        <dbReference type="Proteomes" id="UP000794436"/>
    </source>
</evidence>
<dbReference type="PROSITE" id="PS51897">
    <property type="entry name" value="ANNEXIN_2"/>
    <property type="match status" value="3"/>
</dbReference>
<dbReference type="OrthoDB" id="37886at2759"/>
<evidence type="ECO:0000256" key="3">
    <source>
        <dbReference type="ARBA" id="ARBA00023216"/>
    </source>
</evidence>
<dbReference type="GO" id="GO:0005509">
    <property type="term" value="F:calcium ion binding"/>
    <property type="evidence" value="ECO:0007669"/>
    <property type="project" value="InterPro"/>
</dbReference>
<sequence>MNLYPPAAHDVYNEVKLHFSSSIDSACEEIKKACKGMGTNEKALIKVLASRSPNDRSMIAIRYKELFGSELKDLLDSETSGDFGFALQLLVMPLPEAEAFILNYATSGAGTTENLIYPVLMGRTDAEMGILKRAYYEKYGKDLAVVMDSELGGDFKKVIMTAMQAPVIEYSSNFHTRAKAEEDADKLYNAGEGKWGTDEEGFLKVLLSSPFQHVREIDEIYRRKYNENGLKAAAQKEFTGEAENALVFFVRLAVETKELLADFVESTMKGMGTDETDLSAALVRYHPLLPMFESTFERKNKTTIKDRVKGEVSGDFEDLLVTLLDAPSTAPAHA</sequence>
<dbReference type="PRINTS" id="PR00196">
    <property type="entry name" value="ANNEXIN"/>
</dbReference>
<evidence type="ECO:0000256" key="2">
    <source>
        <dbReference type="ARBA" id="ARBA00022737"/>
    </source>
</evidence>
<dbReference type="Pfam" id="PF00191">
    <property type="entry name" value="Annexin"/>
    <property type="match status" value="4"/>
</dbReference>
<accession>A0A8K1CND9</accession>
<proteinExistence type="inferred from homology"/>
<dbReference type="InterPro" id="IPR037104">
    <property type="entry name" value="Annexin_sf"/>
</dbReference>
<dbReference type="Gene3D" id="1.10.220.10">
    <property type="entry name" value="Annexin"/>
    <property type="match status" value="4"/>
</dbReference>
<dbReference type="InterPro" id="IPR018252">
    <property type="entry name" value="Annexin_repeat_CS"/>
</dbReference>
<protein>
    <recommendedName>
        <fullName evidence="4">Annexin</fullName>
    </recommendedName>
</protein>
<keyword evidence="4" id="KW-0106">Calcium</keyword>
<dbReference type="SUPFAM" id="SSF47874">
    <property type="entry name" value="Annexin"/>
    <property type="match status" value="1"/>
</dbReference>
<evidence type="ECO:0000313" key="5">
    <source>
        <dbReference type="EMBL" id="TMW66535.1"/>
    </source>
</evidence>
<dbReference type="PROSITE" id="PS00223">
    <property type="entry name" value="ANNEXIN_1"/>
    <property type="match status" value="1"/>
</dbReference>
<dbReference type="GO" id="GO:0005544">
    <property type="term" value="F:calcium-dependent phospholipid binding"/>
    <property type="evidence" value="ECO:0007669"/>
    <property type="project" value="UniProtKB-KW"/>
</dbReference>
<comment type="domain">
    <text evidence="4">A pair of annexin repeats may form one binding site for calcium and phospholipid.</text>
</comment>
<dbReference type="SMART" id="SM00335">
    <property type="entry name" value="ANX"/>
    <property type="match status" value="4"/>
</dbReference>
<dbReference type="InterPro" id="IPR018502">
    <property type="entry name" value="Annexin_repeat"/>
</dbReference>
<dbReference type="Proteomes" id="UP000794436">
    <property type="component" value="Unassembled WGS sequence"/>
</dbReference>
<comment type="caution">
    <text evidence="5">The sequence shown here is derived from an EMBL/GenBank/DDBJ whole genome shotgun (WGS) entry which is preliminary data.</text>
</comment>
<keyword evidence="4" id="KW-0111">Calcium/phospholipid-binding</keyword>
<evidence type="ECO:0000256" key="1">
    <source>
        <dbReference type="ARBA" id="ARBA00007831"/>
    </source>
</evidence>
<dbReference type="GO" id="GO:0005737">
    <property type="term" value="C:cytoplasm"/>
    <property type="evidence" value="ECO:0007669"/>
    <property type="project" value="TreeGrafter"/>
</dbReference>
<name>A0A8K1CND9_PYTOL</name>
<gene>
    <name evidence="5" type="ORF">Poli38472_004300</name>
</gene>
<dbReference type="GO" id="GO:0005886">
    <property type="term" value="C:plasma membrane"/>
    <property type="evidence" value="ECO:0007669"/>
    <property type="project" value="TreeGrafter"/>
</dbReference>
<reference evidence="5" key="1">
    <citation type="submission" date="2019-03" db="EMBL/GenBank/DDBJ databases">
        <title>Long read genome sequence of the mycoparasitic Pythium oligandrum ATCC 38472 isolated from sugarbeet rhizosphere.</title>
        <authorList>
            <person name="Gaulin E."/>
        </authorList>
    </citation>
    <scope>NUCLEOTIDE SEQUENCE</scope>
    <source>
        <strain evidence="5">ATCC 38472_TT</strain>
    </source>
</reference>
<keyword evidence="3 4" id="KW-0041">Annexin</keyword>
<comment type="similarity">
    <text evidence="1 4">Belongs to the annexin family.</text>
</comment>
<organism evidence="5 6">
    <name type="scientific">Pythium oligandrum</name>
    <name type="common">Mycoparasitic fungus</name>
    <dbReference type="NCBI Taxonomy" id="41045"/>
    <lineage>
        <taxon>Eukaryota</taxon>
        <taxon>Sar</taxon>
        <taxon>Stramenopiles</taxon>
        <taxon>Oomycota</taxon>
        <taxon>Peronosporomycetes</taxon>
        <taxon>Pythiales</taxon>
        <taxon>Pythiaceae</taxon>
        <taxon>Pythium</taxon>
    </lineage>
</organism>
<dbReference type="InterPro" id="IPR001464">
    <property type="entry name" value="Annexin"/>
</dbReference>
<keyword evidence="2 4" id="KW-0677">Repeat</keyword>
<evidence type="ECO:0000256" key="4">
    <source>
        <dbReference type="RuleBase" id="RU003540"/>
    </source>
</evidence>
<dbReference type="GO" id="GO:0001786">
    <property type="term" value="F:phosphatidylserine binding"/>
    <property type="evidence" value="ECO:0007669"/>
    <property type="project" value="TreeGrafter"/>
</dbReference>
<keyword evidence="6" id="KW-1185">Reference proteome</keyword>